<keyword evidence="10" id="KW-0998">Cell outer membrane</keyword>
<dbReference type="Gene3D" id="2.40.170.20">
    <property type="entry name" value="TonB-dependent receptor, beta-barrel domain"/>
    <property type="match status" value="1"/>
</dbReference>
<keyword evidence="8" id="KW-0472">Membrane</keyword>
<evidence type="ECO:0000256" key="1">
    <source>
        <dbReference type="ARBA" id="ARBA00004571"/>
    </source>
</evidence>
<dbReference type="InterPro" id="IPR000531">
    <property type="entry name" value="Beta-barrel_TonB"/>
</dbReference>
<reference evidence="14 15" key="1">
    <citation type="submission" date="2017-02" db="EMBL/GenBank/DDBJ databases">
        <authorList>
            <person name="Peterson S.W."/>
        </authorList>
    </citation>
    <scope>NUCLEOTIDE SEQUENCE [LARGE SCALE GENOMIC DNA]</scope>
    <source>
        <strain evidence="14 15">P15</strain>
    </source>
</reference>
<dbReference type="Pfam" id="PF00593">
    <property type="entry name" value="TonB_dep_Rec_b-barrel"/>
    <property type="match status" value="1"/>
</dbReference>
<dbReference type="PROSITE" id="PS51257">
    <property type="entry name" value="PROKAR_LIPOPROTEIN"/>
    <property type="match status" value="1"/>
</dbReference>
<evidence type="ECO:0000259" key="13">
    <source>
        <dbReference type="Pfam" id="PF00593"/>
    </source>
</evidence>
<evidence type="ECO:0000256" key="8">
    <source>
        <dbReference type="ARBA" id="ARBA00023136"/>
    </source>
</evidence>
<keyword evidence="15" id="KW-1185">Reference proteome</keyword>
<dbReference type="InterPro" id="IPR036942">
    <property type="entry name" value="Beta-barrel_TonB_sf"/>
</dbReference>
<dbReference type="PANTHER" id="PTHR30069:SF29">
    <property type="entry name" value="HEMOGLOBIN AND HEMOGLOBIN-HAPTOGLOBIN-BINDING PROTEIN 1-RELATED"/>
    <property type="match status" value="1"/>
</dbReference>
<dbReference type="AlphaFoldDB" id="A0A1T5KA24"/>
<keyword evidence="5" id="KW-0812">Transmembrane</keyword>
<dbReference type="GO" id="GO:0009279">
    <property type="term" value="C:cell outer membrane"/>
    <property type="evidence" value="ECO:0007669"/>
    <property type="project" value="UniProtKB-SubCell"/>
</dbReference>
<comment type="subcellular location">
    <subcellularLocation>
        <location evidence="1">Cell outer membrane</location>
        <topology evidence="1">Multi-pass membrane protein</topology>
    </subcellularLocation>
</comment>
<proteinExistence type="inferred from homology"/>
<dbReference type="OrthoDB" id="7622322at2"/>
<feature type="compositionally biased region" description="Basic and acidic residues" evidence="11">
    <location>
        <begin position="182"/>
        <end position="211"/>
    </location>
</feature>
<sequence length="681" mass="75683">MRPRNDCTPLLASLLMACATVLPAAAQTADTGAAPRAGVYLPEFFRAAAPANAYDMVLRLPGFSLVEADADVRGYAGASGNVLFDGARPTSKREDVSQQLKRIPAGAVERIELIYAGTPGVDMGGYAVLANVVRHREASTEWAVEAGAVAATNGWTAPQGQLEYGRRWNDNALDLSLKLEPELDDDTGRGHISTRELENGESERSAWDTRTTKQNTEAGVSWRQPLAAGRLTLTANLRGEDTRTRSTLSGGEEDERISEDEDYRETELAARYVRQFAGRTTVEAMASRQRGDLQSEEVSQEGEDHERFRQDTDTGETIGRIELTHAHNDKLSLLGGIEAAYNFLDGNSQLEENGAPVFLPGSRVRVEEQRAEASAGLAWRPAEAWTLEAGMRLEQSKISQTGDSALERRFTYPKPRVAVRWTPSERNQWRLAISREVGQLDFEDFAASASLEGGTVSAGNAELQPDRSWRSVLGWEHHFNEDAALTLNWTHDRISDVVDRVLVVDGDDVFDAPGNIGDGRRDTLALELATPLDAWGLRGFHLRTSLLYRQSRVTDPVTGEQRGISEEKPFEGEIELQQELPTLRMNWGVQLEHIAERETKYRYDRITRESEAMGWTLFAERRTGEHWRVRAEATDLFGRGFREEREKWEGTRADGASNEVELRKRVSPGFVGVTVRRSVGG</sequence>
<feature type="chain" id="PRO_5012052520" evidence="12">
    <location>
        <begin position="27"/>
        <end position="681"/>
    </location>
</feature>
<keyword evidence="3" id="KW-0813">Transport</keyword>
<evidence type="ECO:0000313" key="15">
    <source>
        <dbReference type="Proteomes" id="UP000190341"/>
    </source>
</evidence>
<name>A0A1T5KA24_9GAMM</name>
<evidence type="ECO:0000256" key="11">
    <source>
        <dbReference type="SAM" id="MobiDB-lite"/>
    </source>
</evidence>
<organism evidence="14 15">
    <name type="scientific">Pseudoxanthomonas indica</name>
    <dbReference type="NCBI Taxonomy" id="428993"/>
    <lineage>
        <taxon>Bacteria</taxon>
        <taxon>Pseudomonadati</taxon>
        <taxon>Pseudomonadota</taxon>
        <taxon>Gammaproteobacteria</taxon>
        <taxon>Lysobacterales</taxon>
        <taxon>Lysobacteraceae</taxon>
        <taxon>Pseudoxanthomonas</taxon>
    </lineage>
</organism>
<evidence type="ECO:0000256" key="6">
    <source>
        <dbReference type="ARBA" id="ARBA00022729"/>
    </source>
</evidence>
<feature type="signal peptide" evidence="12">
    <location>
        <begin position="1"/>
        <end position="26"/>
    </location>
</feature>
<dbReference type="InterPro" id="IPR039426">
    <property type="entry name" value="TonB-dep_rcpt-like"/>
</dbReference>
<comment type="similarity">
    <text evidence="2">Belongs to the TonB-dependent receptor family. Hemoglobin/haptoglobin binding protein subfamily.</text>
</comment>
<feature type="compositionally biased region" description="Acidic residues" evidence="11">
    <location>
        <begin position="251"/>
        <end position="262"/>
    </location>
</feature>
<keyword evidence="7" id="KW-0798">TonB box</keyword>
<dbReference type="GO" id="GO:0044718">
    <property type="term" value="P:siderophore transmembrane transport"/>
    <property type="evidence" value="ECO:0007669"/>
    <property type="project" value="TreeGrafter"/>
</dbReference>
<dbReference type="GO" id="GO:0015344">
    <property type="term" value="F:siderophore uptake transmembrane transporter activity"/>
    <property type="evidence" value="ECO:0007669"/>
    <property type="project" value="TreeGrafter"/>
</dbReference>
<evidence type="ECO:0000256" key="10">
    <source>
        <dbReference type="ARBA" id="ARBA00023237"/>
    </source>
</evidence>
<dbReference type="EMBL" id="FUZV01000001">
    <property type="protein sequence ID" value="SKC60298.1"/>
    <property type="molecule type" value="Genomic_DNA"/>
</dbReference>
<dbReference type="SUPFAM" id="SSF56935">
    <property type="entry name" value="Porins"/>
    <property type="match status" value="1"/>
</dbReference>
<dbReference type="PANTHER" id="PTHR30069">
    <property type="entry name" value="TONB-DEPENDENT OUTER MEMBRANE RECEPTOR"/>
    <property type="match status" value="1"/>
</dbReference>
<protein>
    <submittedName>
        <fullName evidence="14">Outer membrane receptor proteins, mostly Fe transport</fullName>
    </submittedName>
</protein>
<dbReference type="STRING" id="428993.SAMN06296058_1491"/>
<keyword evidence="6 12" id="KW-0732">Signal</keyword>
<feature type="compositionally biased region" description="Basic and acidic residues" evidence="11">
    <location>
        <begin position="302"/>
        <end position="311"/>
    </location>
</feature>
<feature type="domain" description="TonB-dependent receptor-like beta-barrel" evidence="13">
    <location>
        <begin position="297"/>
        <end position="550"/>
    </location>
</feature>
<evidence type="ECO:0000256" key="4">
    <source>
        <dbReference type="ARBA" id="ARBA00022452"/>
    </source>
</evidence>
<keyword evidence="9 14" id="KW-0675">Receptor</keyword>
<feature type="region of interest" description="Disordered" evidence="11">
    <location>
        <begin position="286"/>
        <end position="311"/>
    </location>
</feature>
<gene>
    <name evidence="14" type="ORF">SAMN06296058_1491</name>
</gene>
<evidence type="ECO:0000256" key="5">
    <source>
        <dbReference type="ARBA" id="ARBA00022692"/>
    </source>
</evidence>
<keyword evidence="4" id="KW-1134">Transmembrane beta strand</keyword>
<evidence type="ECO:0000256" key="12">
    <source>
        <dbReference type="SAM" id="SignalP"/>
    </source>
</evidence>
<feature type="region of interest" description="Disordered" evidence="11">
    <location>
        <begin position="182"/>
        <end position="262"/>
    </location>
</feature>
<dbReference type="Proteomes" id="UP000190341">
    <property type="component" value="Unassembled WGS sequence"/>
</dbReference>
<evidence type="ECO:0000256" key="3">
    <source>
        <dbReference type="ARBA" id="ARBA00022448"/>
    </source>
</evidence>
<evidence type="ECO:0000256" key="7">
    <source>
        <dbReference type="ARBA" id="ARBA00023077"/>
    </source>
</evidence>
<evidence type="ECO:0000313" key="14">
    <source>
        <dbReference type="EMBL" id="SKC60298.1"/>
    </source>
</evidence>
<evidence type="ECO:0000256" key="9">
    <source>
        <dbReference type="ARBA" id="ARBA00023170"/>
    </source>
</evidence>
<accession>A0A1T5KA24</accession>
<evidence type="ECO:0000256" key="2">
    <source>
        <dbReference type="ARBA" id="ARBA00008143"/>
    </source>
</evidence>